<name>A0A444MPX9_9SPHI</name>
<accession>A0A444MPX9</accession>
<comment type="caution">
    <text evidence="2">The sequence shown here is derived from an EMBL/GenBank/DDBJ whole genome shotgun (WGS) entry which is preliminary data.</text>
</comment>
<protein>
    <submittedName>
        <fullName evidence="2">NIPSNAP family containing protein</fullName>
    </submittedName>
</protein>
<dbReference type="Gene3D" id="3.30.70.100">
    <property type="match status" value="2"/>
</dbReference>
<proteinExistence type="predicted"/>
<evidence type="ECO:0000259" key="1">
    <source>
        <dbReference type="Pfam" id="PF07978"/>
    </source>
</evidence>
<dbReference type="InterPro" id="IPR012577">
    <property type="entry name" value="NIPSNAP"/>
</dbReference>
<reference evidence="2 3" key="1">
    <citation type="submission" date="2019-01" db="EMBL/GenBank/DDBJ databases">
        <title>Mucilaginibacter antarcticum sp. nov., isolated from antarctic soil.</title>
        <authorList>
            <person name="Yan Y.-Q."/>
            <person name="Du Z.-J."/>
        </authorList>
    </citation>
    <scope>NUCLEOTIDE SEQUENCE [LARGE SCALE GENOMIC DNA]</scope>
    <source>
        <strain evidence="2 3">F01003</strain>
    </source>
</reference>
<feature type="domain" description="NIPSNAP" evidence="1">
    <location>
        <begin position="158"/>
        <end position="260"/>
    </location>
</feature>
<keyword evidence="3" id="KW-1185">Reference proteome</keyword>
<dbReference type="SUPFAM" id="SSF54909">
    <property type="entry name" value="Dimeric alpha+beta barrel"/>
    <property type="match status" value="1"/>
</dbReference>
<dbReference type="Proteomes" id="UP000286701">
    <property type="component" value="Unassembled WGS sequence"/>
</dbReference>
<dbReference type="EMBL" id="SBIW01000003">
    <property type="protein sequence ID" value="RWY53669.1"/>
    <property type="molecule type" value="Genomic_DNA"/>
</dbReference>
<organism evidence="2 3">
    <name type="scientific">Mucilaginibacter gilvus</name>
    <dbReference type="NCBI Taxonomy" id="2305909"/>
    <lineage>
        <taxon>Bacteria</taxon>
        <taxon>Pseudomonadati</taxon>
        <taxon>Bacteroidota</taxon>
        <taxon>Sphingobacteriia</taxon>
        <taxon>Sphingobacteriales</taxon>
        <taxon>Sphingobacteriaceae</taxon>
        <taxon>Mucilaginibacter</taxon>
    </lineage>
</organism>
<dbReference type="RefSeq" id="WP_128533103.1">
    <property type="nucleotide sequence ID" value="NZ_SBIW01000003.1"/>
</dbReference>
<dbReference type="InterPro" id="IPR011008">
    <property type="entry name" value="Dimeric_a/b-barrel"/>
</dbReference>
<evidence type="ECO:0000313" key="2">
    <source>
        <dbReference type="EMBL" id="RWY53669.1"/>
    </source>
</evidence>
<evidence type="ECO:0000313" key="3">
    <source>
        <dbReference type="Proteomes" id="UP000286701"/>
    </source>
</evidence>
<sequence length="262" mass="30198">MLFQTKLLRHLGVAILFISLAFFAKSASAASRYYYQIKIYRFKDKAQQQTVDTYLKEYYLPTLHKMGFKNIGVFKTQESDTARRTYVFVPFKSWKALEGFGQKIAALGDEATTGKDYINADSKTPPYTRTETMILSAFSTRLEPKAPTLTGDRAARVYELRSYESPTEKYHYNKVKMFDSGETDLFDRINSNAVFYGSVVAGSHMPNLMYMTCYADMKDRDKHWEAFGAAPEWKALTAQDQYKNNVSKNEIVFLHPTEYSDF</sequence>
<dbReference type="AlphaFoldDB" id="A0A444MPX9"/>
<gene>
    <name evidence="2" type="ORF">EPL05_06235</name>
</gene>
<dbReference type="Pfam" id="PF07978">
    <property type="entry name" value="NIPSNAP"/>
    <property type="match status" value="1"/>
</dbReference>
<dbReference type="OrthoDB" id="192769at2"/>